<dbReference type="Proteomes" id="UP000241595">
    <property type="component" value="Unassembled WGS sequence"/>
</dbReference>
<dbReference type="OrthoDB" id="4680349at2"/>
<dbReference type="RefSeq" id="WP_157901024.1">
    <property type="nucleotide sequence ID" value="NZ_LT717701.1"/>
</dbReference>
<dbReference type="InterPro" id="IPR041855">
    <property type="entry name" value="Lysin_B_C_ter"/>
</dbReference>
<proteinExistence type="predicted"/>
<accession>A0A2U3NJY4</accession>
<gene>
    <name evidence="2" type="ORF">MTAB308_5357</name>
</gene>
<keyword evidence="3" id="KW-1185">Reference proteome</keyword>
<keyword evidence="1" id="KW-0378">Hydrolase</keyword>
<dbReference type="Gene3D" id="1.10.10.1120">
    <property type="entry name" value="Lysin B, C-terminal linker domain"/>
    <property type="match status" value="1"/>
</dbReference>
<dbReference type="InterPro" id="IPR000675">
    <property type="entry name" value="Cutinase/axe"/>
</dbReference>
<protein>
    <recommendedName>
        <fullName evidence="4">PE-PPE domain-containing protein</fullName>
    </recommendedName>
</protein>
<dbReference type="InterPro" id="IPR029058">
    <property type="entry name" value="AB_hydrolase_fold"/>
</dbReference>
<dbReference type="Gene3D" id="3.40.50.1820">
    <property type="entry name" value="alpha/beta hydrolase"/>
    <property type="match status" value="1"/>
</dbReference>
<dbReference type="SUPFAM" id="SSF53474">
    <property type="entry name" value="alpha/beta-Hydrolases"/>
    <property type="match status" value="1"/>
</dbReference>
<dbReference type="STRING" id="1841859.GCA_900157385_05360"/>
<reference evidence="2 3" key="1">
    <citation type="submission" date="2017-01" db="EMBL/GenBank/DDBJ databases">
        <authorList>
            <consortium name="Urmite Genomes"/>
        </authorList>
    </citation>
    <scope>NUCLEOTIDE SEQUENCE [LARGE SCALE GENOMIC DNA]</scope>
    <source>
        <strain evidence="2 3">AB308</strain>
    </source>
</reference>
<evidence type="ECO:0000256" key="1">
    <source>
        <dbReference type="ARBA" id="ARBA00022801"/>
    </source>
</evidence>
<evidence type="ECO:0000313" key="2">
    <source>
        <dbReference type="EMBL" id="SPM31832.1"/>
    </source>
</evidence>
<evidence type="ECO:0000313" key="3">
    <source>
        <dbReference type="Proteomes" id="UP000241595"/>
    </source>
</evidence>
<dbReference type="SMART" id="SM01110">
    <property type="entry name" value="Cutinase"/>
    <property type="match status" value="1"/>
</dbReference>
<name>A0A2U3NJY4_9MYCO</name>
<organism evidence="2 3">
    <name type="scientific">Mycobacterium terramassiliense</name>
    <dbReference type="NCBI Taxonomy" id="1841859"/>
    <lineage>
        <taxon>Bacteria</taxon>
        <taxon>Bacillati</taxon>
        <taxon>Actinomycetota</taxon>
        <taxon>Actinomycetes</taxon>
        <taxon>Mycobacteriales</taxon>
        <taxon>Mycobacteriaceae</taxon>
        <taxon>Mycobacterium</taxon>
    </lineage>
</organism>
<evidence type="ECO:0008006" key="4">
    <source>
        <dbReference type="Google" id="ProtNLM"/>
    </source>
</evidence>
<dbReference type="AlphaFoldDB" id="A0A2U3NJY4"/>
<sequence length="294" mass="30904">MPHIVMTVSGTGVDMWNTASPQPAGVAAALAAAFPDLFYWQPVGNYPASVFPMGPSVDAGVAELNRLCTQINPPDGAPSYPQSSIILLGYSQGAIVVCQFPHTIAWLNPQIANRIVAVGVWGNPLRLPGFASGNQFAGWPLPADVDGVVTGGVAGPACMMPADVAPHLLTPVTHFWGDFVNTIGVGNDIYTDAPVGPNPWTAEAGPGVIETQIYNIVQNANSPNIFAILRDALKLVNPTTSVEEIISITEAIYNGGMFLAAGPNASHYTYDTTPIYNFIALAGQQTQPFSTSQV</sequence>
<dbReference type="GO" id="GO:0016787">
    <property type="term" value="F:hydrolase activity"/>
    <property type="evidence" value="ECO:0007669"/>
    <property type="project" value="UniProtKB-KW"/>
</dbReference>
<dbReference type="EMBL" id="FTRV01000016">
    <property type="protein sequence ID" value="SPM31832.1"/>
    <property type="molecule type" value="Genomic_DNA"/>
</dbReference>
<dbReference type="Pfam" id="PF01083">
    <property type="entry name" value="Cutinase"/>
    <property type="match status" value="1"/>
</dbReference>